<accession>A0A2S3US76</accession>
<sequence length="355" mass="38015">MTQAKNSSPGMATTALGQAGPLVSRMGLGTMTFGAETDEEGSFRQLDLFVDQGGTFLDTADVYGGGASEKIIGKWGRRRGGMGDLILATKGRFAPPPGSHGASRRAIVRSVDASLTRLQVEAIDVYFIHGWDRHTDVAESLATLDDLVSAGKIHNIAWSNVCGWQIQKIVSTARAQGYPVPVAVQPQYNLLDRGIELEVLPCCLEAGLSLTPWSPLGGGWLTGKYTAEARPTGATRLGEDPNRGVEAYDLRNTSRTHAVLDALRSIASRHGRPPAHVALAWLGSRPGVASILLGARTEEQLADNLAARDLVLEVSELETLTKVSSPGLPAYPYGFLEDWSQVDVWKTLGTQSVSR</sequence>
<dbReference type="SUPFAM" id="SSF51430">
    <property type="entry name" value="NAD(P)-linked oxidoreductase"/>
    <property type="match status" value="1"/>
</dbReference>
<reference evidence="3 4" key="1">
    <citation type="submission" date="2018-01" db="EMBL/GenBank/DDBJ databases">
        <title>Genomic Encyclopedia of Archaeal and Bacterial Type Strains, Phase II (KMG-II): from individual species to whole genera.</title>
        <authorList>
            <person name="Goeker M."/>
        </authorList>
    </citation>
    <scope>NUCLEOTIDE SEQUENCE [LARGE SCALE GENOMIC DNA]</scope>
    <source>
        <strain evidence="3 4">DSM 17023</strain>
    </source>
</reference>
<dbReference type="InterPro" id="IPR050523">
    <property type="entry name" value="AKR_Detox_Biosynth"/>
</dbReference>
<dbReference type="AlphaFoldDB" id="A0A2S3US76"/>
<dbReference type="Gene3D" id="3.20.20.100">
    <property type="entry name" value="NADP-dependent oxidoreductase domain"/>
    <property type="match status" value="1"/>
</dbReference>
<protein>
    <submittedName>
        <fullName evidence="3">Aryl-alcohol dehydrogenase-like predicted oxidoreductase</fullName>
    </submittedName>
</protein>
<comment type="caution">
    <text evidence="3">The sequence shown here is derived from an EMBL/GenBank/DDBJ whole genome shotgun (WGS) entry which is preliminary data.</text>
</comment>
<dbReference type="EMBL" id="PPCN01000006">
    <property type="protein sequence ID" value="POF30571.1"/>
    <property type="molecule type" value="Genomic_DNA"/>
</dbReference>
<dbReference type="InterPro" id="IPR023210">
    <property type="entry name" value="NADP_OxRdtase_dom"/>
</dbReference>
<keyword evidence="1" id="KW-0560">Oxidoreductase</keyword>
<dbReference type="GO" id="GO:0005829">
    <property type="term" value="C:cytosol"/>
    <property type="evidence" value="ECO:0007669"/>
    <property type="project" value="TreeGrafter"/>
</dbReference>
<proteinExistence type="predicted"/>
<dbReference type="PANTHER" id="PTHR43364:SF4">
    <property type="entry name" value="NAD(P)-LINKED OXIDOREDUCTASE SUPERFAMILY PROTEIN"/>
    <property type="match status" value="1"/>
</dbReference>
<dbReference type="Proteomes" id="UP000236959">
    <property type="component" value="Unassembled WGS sequence"/>
</dbReference>
<dbReference type="Pfam" id="PF00248">
    <property type="entry name" value="Aldo_ket_red"/>
    <property type="match status" value="1"/>
</dbReference>
<dbReference type="InterPro" id="IPR036812">
    <property type="entry name" value="NAD(P)_OxRdtase_dom_sf"/>
</dbReference>
<feature type="domain" description="NADP-dependent oxidoreductase" evidence="2">
    <location>
        <begin position="25"/>
        <end position="323"/>
    </location>
</feature>
<gene>
    <name evidence="3" type="ORF">CLV41_106185</name>
</gene>
<dbReference type="RefSeq" id="WP_235867143.1">
    <property type="nucleotide sequence ID" value="NZ_PPCN01000006.1"/>
</dbReference>
<name>A0A2S3US76_9HYPH</name>
<dbReference type="PANTHER" id="PTHR43364">
    <property type="entry name" value="NADH-SPECIFIC METHYLGLYOXAL REDUCTASE-RELATED"/>
    <property type="match status" value="1"/>
</dbReference>
<organism evidence="3 4">
    <name type="scientific">Roseibium marinum</name>
    <dbReference type="NCBI Taxonomy" id="281252"/>
    <lineage>
        <taxon>Bacteria</taxon>
        <taxon>Pseudomonadati</taxon>
        <taxon>Pseudomonadota</taxon>
        <taxon>Alphaproteobacteria</taxon>
        <taxon>Hyphomicrobiales</taxon>
        <taxon>Stappiaceae</taxon>
        <taxon>Roseibium</taxon>
    </lineage>
</organism>
<keyword evidence="4" id="KW-1185">Reference proteome</keyword>
<evidence type="ECO:0000313" key="4">
    <source>
        <dbReference type="Proteomes" id="UP000236959"/>
    </source>
</evidence>
<evidence type="ECO:0000259" key="2">
    <source>
        <dbReference type="Pfam" id="PF00248"/>
    </source>
</evidence>
<dbReference type="GO" id="GO:0016491">
    <property type="term" value="F:oxidoreductase activity"/>
    <property type="evidence" value="ECO:0007669"/>
    <property type="project" value="UniProtKB-KW"/>
</dbReference>
<evidence type="ECO:0000313" key="3">
    <source>
        <dbReference type="EMBL" id="POF30571.1"/>
    </source>
</evidence>
<evidence type="ECO:0000256" key="1">
    <source>
        <dbReference type="ARBA" id="ARBA00023002"/>
    </source>
</evidence>